<reference evidence="4 5" key="1">
    <citation type="submission" date="2017-09" db="EMBL/GenBank/DDBJ databases">
        <title>Depth-based differentiation of microbial function through sediment-hosted aquifers and enrichment of novel symbionts in the deep terrestrial subsurface.</title>
        <authorList>
            <person name="Probst A.J."/>
            <person name="Ladd B."/>
            <person name="Jarett J.K."/>
            <person name="Geller-Mcgrath D.E."/>
            <person name="Sieber C.M."/>
            <person name="Emerson J.B."/>
            <person name="Anantharaman K."/>
            <person name="Thomas B.C."/>
            <person name="Malmstrom R."/>
            <person name="Stieglmeier M."/>
            <person name="Klingl A."/>
            <person name="Woyke T."/>
            <person name="Ryan C.M."/>
            <person name="Banfield J.F."/>
        </authorList>
    </citation>
    <scope>NUCLEOTIDE SEQUENCE [LARGE SCALE GENOMIC DNA]</scope>
    <source>
        <strain evidence="4">CG11_big_fil_rev_8_21_14_0_20_45_26</strain>
    </source>
</reference>
<feature type="region of interest" description="Disordered" evidence="1">
    <location>
        <begin position="2182"/>
        <end position="2226"/>
    </location>
</feature>
<dbReference type="SUPFAM" id="SSF53335">
    <property type="entry name" value="S-adenosyl-L-methionine-dependent methyltransferases"/>
    <property type="match status" value="2"/>
</dbReference>
<dbReference type="Proteomes" id="UP000230859">
    <property type="component" value="Unassembled WGS sequence"/>
</dbReference>
<feature type="compositionally biased region" description="Polar residues" evidence="1">
    <location>
        <begin position="511"/>
        <end position="527"/>
    </location>
</feature>
<dbReference type="GO" id="GO:0008757">
    <property type="term" value="F:S-adenosylmethionine-dependent methyltransferase activity"/>
    <property type="evidence" value="ECO:0007669"/>
    <property type="project" value="InterPro"/>
</dbReference>
<dbReference type="Pfam" id="PF13649">
    <property type="entry name" value="Methyltransf_25"/>
    <property type="match status" value="1"/>
</dbReference>
<dbReference type="Pfam" id="PF08241">
    <property type="entry name" value="Methyltransf_11"/>
    <property type="match status" value="1"/>
</dbReference>
<name>A0A2H0LQG4_9BACT</name>
<dbReference type="CDD" id="cd02440">
    <property type="entry name" value="AdoMet_MTases"/>
    <property type="match status" value="2"/>
</dbReference>
<accession>A0A2H0LQG4</accession>
<proteinExistence type="predicted"/>
<feature type="compositionally biased region" description="Polar residues" evidence="1">
    <location>
        <begin position="1511"/>
        <end position="1530"/>
    </location>
</feature>
<feature type="domain" description="Methyltransferase" evidence="3">
    <location>
        <begin position="691"/>
        <end position="797"/>
    </location>
</feature>
<feature type="compositionally biased region" description="Polar residues" evidence="1">
    <location>
        <begin position="1553"/>
        <end position="1562"/>
    </location>
</feature>
<evidence type="ECO:0000313" key="4">
    <source>
        <dbReference type="EMBL" id="PIQ86683.1"/>
    </source>
</evidence>
<feature type="region of interest" description="Disordered" evidence="1">
    <location>
        <begin position="511"/>
        <end position="530"/>
    </location>
</feature>
<feature type="compositionally biased region" description="Polar residues" evidence="1">
    <location>
        <begin position="2206"/>
        <end position="2215"/>
    </location>
</feature>
<dbReference type="InterPro" id="IPR013216">
    <property type="entry name" value="Methyltransf_11"/>
</dbReference>
<dbReference type="InterPro" id="IPR029063">
    <property type="entry name" value="SAM-dependent_MTases_sf"/>
</dbReference>
<organism evidence="4 5">
    <name type="scientific">Candidatus Abzuiibacterium crystallinum</name>
    <dbReference type="NCBI Taxonomy" id="1974748"/>
    <lineage>
        <taxon>Bacteria</taxon>
        <taxon>Pseudomonadati</taxon>
        <taxon>Candidatus Omnitrophota</taxon>
        <taxon>Candidatus Abzuiibacterium</taxon>
    </lineage>
</organism>
<dbReference type="PANTHER" id="PTHR43591:SF110">
    <property type="entry name" value="RHODANESE DOMAIN-CONTAINING PROTEIN"/>
    <property type="match status" value="1"/>
</dbReference>
<dbReference type="PANTHER" id="PTHR43591">
    <property type="entry name" value="METHYLTRANSFERASE"/>
    <property type="match status" value="1"/>
</dbReference>
<feature type="domain" description="Methyltransferase type 11" evidence="2">
    <location>
        <begin position="3582"/>
        <end position="3671"/>
    </location>
</feature>
<gene>
    <name evidence="4" type="ORF">COV74_03700</name>
</gene>
<sequence>MGPIFVDLFGAREKNGYPIIPDARFEGLLSSMKSHMGDEETPGLLWFREVLEKSSSRNWTLMLAAASHILLKGNLKEDVYEVGNASLPSQYQDKIEYESFLNLNPTEPVRDAFFRLEAKLQNGDRTRFGSYLKEKTGYSLRDFKKDPKLFAVYADELVQAMADFPFEAPGEAGILLNGLEYRRGKGIEFSFISRNADDFRLGNCVGDCTAYRDAGSHTFWSVATYLSHPFYQTLLVYYDGRLIDKLDLTLIEIEGKIYLNIDAHEPIPNLEKSESVSMELLSKREEFFLAAIERVKDIARAMGVAGIRAVGTSNRKYIEGVVRKQKLNGNPEEEKVIIPGLYQKYFGTRAAGVEVRLLGGVDVPNRYVSEQTPLLEPLLTHWRVKPEIFFQATSMGDTSDTLRAFGSYVEQRIQKLHGEEHSQIENLLKDEKFEECVALLLSDKTYKSLTSKISRRHHALGLTEENFREDLKTVLTYIYSPSRIFGTARLYDIPMDSPTGHSELRVQFNKTRADQSSLTEQSTQTNADRAKSHETAALLNQFYDQLLIKGERLAPDAHTFFPITIDLSRYETEISKIRAIKIPYEFKKHIVFKIDHFRSQTEFIRAAMEDITGTLSPFLRALASDEVEVDYTQGESWENLITNWPLWGAETSPHSKAFNFYRNHVDPLIIETIEKQIEKRQKELAERPVVILDLFAGDGSLIERLAHKFQKRWPKLSFKFHIVDTQARLVERARLRLKDLPVQVHQADIPSVIQLSDLINGQADFVIVSGGLAESVISQRNAKLVLQRIYRVLKSGGIALITGYTHILFNRREFKKVYGFQVLQTSIPENVFATEELPDQFYVVQKPIKEEAAPRFRRRVSADDVFAIPRRSELRSAVHVTPEKNGAVTIEIPKALLGKERAVRLEAVLKGRSAHTPLESKGKDSYSFYVPNAYEFQIILEAIGIPSEIQYDKVVSVKGLMLSFFDDWVELRKKPVEEFAQGFTELLINLNRVPQTVRANAAPLRPEVPSEFIASLQRGRSELRHIAAQHSLRRLVEAIRDFIWNLSVRLTPPSLGREISIYFINGPSSTKKIIHPHKRESMAGNLIRLLNRSQALVMIVNPMFVLGYLRGKGPERRFNHSNVSFHLNHVLFKDNQFLKYSIHIFQFFAERVKLATEILQNYSPFALFGIFRSLSWPFAHVGMLAGGASFVNLFLLNKLLIFNQITFPGRLERHRSELRNTLLEKTEIADPNGVPRSEVRANPDETEARVWTNPARYEEFQAGDIWEFKGERHEIVRRLDRSHVFLVRDSQGKPWVLKLFYEREKRRLVQRFLEDVKGKPGIMQGIIYRQSGHDVLKLEFAGDRTLKEFLNEGQAAAMPLAARYQLARDIWMIFQTLTELNYDQGDFGAHNIVLDRLDNDRWKPTLIDEVNLERLGDLTTDDYETRYIEYLDLTHAVLSVIVGYYLVPQDEGEIQAIEPTFGNEIANAVFDWSYLHEKDDRRGKRDVRHLRVLTENVRDLLQSGFTPQAASRAELQSSRAGLTTVRSSQRAAARAELPSASGLEKGRPRTVGPQDTQTSSSLRAELREEKAEKGPWKQLPYYLSIIRSSTSSQTEKLSAIHSIRSGFASYPNTPTDDFIQLFLTEFKRIDSDDFKKEEYREALLRGLLDYGFLPSSAVREEAFRILQSHDWVAFQIVLDGLVSEFPDQITDEWFDLLKERVFGETPIAESILFFFGDILDENAEELQRFKPKIMNDAVFLTRLRTKVDRVLAVQWHALENQPHAGRPSVRSVANTWLLRWALDPSRKPGDKKPNEAALIIVLTARSKSGQKAVLPTGRKFLSRLDGEEIQQLKSVIESERVTPYDLIVHYMREGKRMIFWGYYQMAADRTFKRFSRDLIDLVDNEEITHILLPFYEQEFRDFLTAELSASKANLALASFFGEGNARLFYETFRYLDGKIRFIYKGLGGEKSDTEVFEGEELLLDRSAAALHNLLRTNPKAKILAIGSDWSAIKNHRKTSGTEGEIDLSLAWLLAGRIGSEKVASIFEMDRQALHHVKAQGVNNLIDAIDQFTAIKSFGLPIIRTPVEKLAYDEDYPDDTFGNAIDAIIVRMSDDDDNDEYFIGPDIPEEPEVRPVPGTPASSRTVQLSRAELPHHPIGDGAVPTVIEANSVNSMGRLGLHQPINQDFLELIRKAGAVRSSQRAAARAELPSASGLEKGRPRAVGPQDTQTSSSLRTELRTEQAMEKEPAALQSNRLWWMRLASSFIWGFVVRLIPKSVKTEFNKRRPPARQSEFFQSLPRSLQAAVGGYFISDLVGPKKLIENVMVVVKHKFFDSVDQDKRAEIEYEVSYQLEELYDFLLENQVHYPGFVFTYFVPAIVQWVDSVEDLHRAIGELASYQDFSKIDSLALAFIKLFILKTKTPAEMVLDESNMAQKMAPISAILGMLRASDSVQEVLWLGPQTVQVVQDAVVKMLNGRPLLFSSRFTLPIHWENIFLENWTDIFLKAHQAIHFGKEFAIQTKTNRWGRMAVMDDELEVMPVNQSLSLTGDSAEEARAELRTILILIAQVLALLALPFFVNVILNKWTERSERHKKMQVSEKERVLQEALAQYRSFHNSYLGNLLARSQPSDERTSLLQDAYQKIVQTNSFDHEELRKGSVFGYSPSDLIQRILYNDYVHHIVALAILQSLHHLMVKKVRDPQTNVLAELHTALSGPNGQAMVDAYLNQNFSADEVENVKESYLPRLITIHLEDYAKLVQWTLDATQGNAADSDEAVDEFKTYLQLLLTYFGERRVILNSLRRQYGDEAVDQATALFDQEQVKQLNQGRAELRNDEPRQVLDISGLALHGVSLSLFGLTFDQSLDFKPTVIGKSFEQAAKEHPILMGQVTAAFKKHAKGNPQDFKYVVLDRKFVARESFDVLNDDPQTVVVFGPHYQNLGHLILNAGPVITLGTDLLFMQLISRSWAIIGAGSSYFHSARVYAKEGAVTEDAALAEPTDVKRNPAEEKDRILDMMRHLHRDQSVALKTQPAPISYTKLGHQFPDLIPEIKRIFNWDSNGLRGDPGDYRYLILNDIFDRKIVVRDPKTVVLLGPFYQNDEDIKARGPVIAIGAIVNDAIRSDAWVHLGPISYVRNFVLHRQGVTIDPEAIRHQAEIFHAQHPWWYYWWAGLIKLSAMRISSRLPQLIIQRPDKRRHLPGPPQSEQISKPMMYRPNDERSELREKRTIAEPINFQIKGRALYPASGPDVETIADIAHLFPNIEEFVLVDPVYHAESFKLLSLSLKALFHESGYTLSAPQTRDAIDPNQPLPVDGSAVFQAANGPRSFRVRIFASDFQHWQPPSNSPFAITLVNLPGEFGLLAGEKWFYPAVDRHTAVGGYIMGRAVSRKMNLDAALLGWKELPTAAMNSQPLPNGSSFGSKWIYQRENKPLASQPEAHSELRTHLNHDFHAGEVRVNGQIRHTHPYSFVGGVRVDKFLQTLGIDPQDVEKIAVRTRDREGNLTQIDRAKTTFGNQIINLTASSINIVMHRTDSRSEARSQKATGGLTIKTVNRILDPKTQISHYERFNQEGRQGDAILSYASTDPLYLEFLTLSILKKLPHEAKALSVGEGRGHLAARLKKNGVHMTAMDITAANIPHAKENEVELVIADANQHFPFEANAFDAVIFNESIGAMQLAHVAREAQRVLKPGGVIVIAHYEYKHINALTRTDMMDQTKYVLYTREEVNSALASAGFEEPEVTEVPPIHMTIMFSRKPDQKNAQPQRSELKWLSSANEADFREVQTATQTILILAADAQLKSELRRLTDISLSNQTKPLGAVVLSHSLFNYYAAFGVAAYQQNTPHAVIATTQDEMRQIEAINQALGNVKVNGRTYAALIPFRNIDDAVGAMQSLFQVKQVAYATREKLEIPIASRIAGVGRIIHYAQADLDRFINGIPELAATLSRIARVNEKIALSV</sequence>
<comment type="caution">
    <text evidence="4">The sequence shown here is derived from an EMBL/GenBank/DDBJ whole genome shotgun (WGS) entry which is preliminary data.</text>
</comment>
<evidence type="ECO:0000259" key="3">
    <source>
        <dbReference type="Pfam" id="PF13649"/>
    </source>
</evidence>
<dbReference type="Gene3D" id="3.40.50.150">
    <property type="entry name" value="Vaccinia Virus protein VP39"/>
    <property type="match status" value="2"/>
</dbReference>
<evidence type="ECO:0008006" key="6">
    <source>
        <dbReference type="Google" id="ProtNLM"/>
    </source>
</evidence>
<feature type="region of interest" description="Disordered" evidence="1">
    <location>
        <begin position="1511"/>
        <end position="1571"/>
    </location>
</feature>
<feature type="compositionally biased region" description="Basic and acidic residues" evidence="1">
    <location>
        <begin position="2216"/>
        <end position="2226"/>
    </location>
</feature>
<dbReference type="EMBL" id="PCVY01000037">
    <property type="protein sequence ID" value="PIQ86683.1"/>
    <property type="molecule type" value="Genomic_DNA"/>
</dbReference>
<evidence type="ECO:0000313" key="5">
    <source>
        <dbReference type="Proteomes" id="UP000230859"/>
    </source>
</evidence>
<protein>
    <recommendedName>
        <fullName evidence="6">Methyltransferase domain-containing protein</fullName>
    </recommendedName>
</protein>
<dbReference type="InterPro" id="IPR041698">
    <property type="entry name" value="Methyltransf_25"/>
</dbReference>
<evidence type="ECO:0000259" key="2">
    <source>
        <dbReference type="Pfam" id="PF08241"/>
    </source>
</evidence>
<evidence type="ECO:0000256" key="1">
    <source>
        <dbReference type="SAM" id="MobiDB-lite"/>
    </source>
</evidence>